<dbReference type="PANTHER" id="PTHR13586">
    <property type="entry name" value="SCD6 PROTEIN-RELATED"/>
    <property type="match status" value="1"/>
</dbReference>
<dbReference type="PROSITE" id="PS51536">
    <property type="entry name" value="TFG"/>
    <property type="match status" value="1"/>
</dbReference>
<dbReference type="GO" id="GO:0034063">
    <property type="term" value="P:stress granule assembly"/>
    <property type="evidence" value="ECO:0007669"/>
    <property type="project" value="TreeGrafter"/>
</dbReference>
<dbReference type="GO" id="GO:0003729">
    <property type="term" value="F:mRNA binding"/>
    <property type="evidence" value="ECO:0007669"/>
    <property type="project" value="TreeGrafter"/>
</dbReference>
<protein>
    <submittedName>
        <fullName evidence="9">Rap55 protein</fullName>
    </submittedName>
</protein>
<feature type="compositionally biased region" description="Polar residues" evidence="4">
    <location>
        <begin position="430"/>
        <end position="452"/>
    </location>
</feature>
<dbReference type="InterPro" id="IPR010920">
    <property type="entry name" value="LSM_dom_sf"/>
</dbReference>
<dbReference type="EMBL" id="HM055596">
    <property type="protein sequence ID" value="ADK78221.1"/>
    <property type="molecule type" value="mRNA"/>
</dbReference>
<comment type="similarity">
    <text evidence="1">Belongs to the LSM14 family.</text>
</comment>
<evidence type="ECO:0000256" key="4">
    <source>
        <dbReference type="SAM" id="MobiDB-lite"/>
    </source>
</evidence>
<dbReference type="OrthoDB" id="21539at2759"/>
<evidence type="ECO:0000256" key="1">
    <source>
        <dbReference type="ARBA" id="ARBA00010415"/>
    </source>
</evidence>
<feature type="compositionally biased region" description="Low complexity" evidence="4">
    <location>
        <begin position="230"/>
        <end position="239"/>
    </location>
</feature>
<evidence type="ECO:0000259" key="7">
    <source>
        <dbReference type="PROSITE" id="PS51536"/>
    </source>
</evidence>
<accession>E2F3W7</accession>
<feature type="non-terminal residue" evidence="9">
    <location>
        <position position="1"/>
    </location>
</feature>
<feature type="compositionally biased region" description="Basic residues" evidence="4">
    <location>
        <begin position="217"/>
        <end position="229"/>
    </location>
</feature>
<dbReference type="SMART" id="SM01199">
    <property type="entry name" value="FDF"/>
    <property type="match status" value="1"/>
</dbReference>
<evidence type="ECO:0000259" key="5">
    <source>
        <dbReference type="PROSITE" id="PS51512"/>
    </source>
</evidence>
<dbReference type="PROSITE" id="PS52002">
    <property type="entry name" value="SM"/>
    <property type="match status" value="1"/>
</dbReference>
<dbReference type="GO" id="GO:0033962">
    <property type="term" value="P:P-body assembly"/>
    <property type="evidence" value="ECO:0007669"/>
    <property type="project" value="TreeGrafter"/>
</dbReference>
<name>E2F3W7_SCHMD</name>
<evidence type="ECO:0000259" key="8">
    <source>
        <dbReference type="PROSITE" id="PS52002"/>
    </source>
</evidence>
<dbReference type="AlphaFoldDB" id="E2F3W7"/>
<evidence type="ECO:0000313" key="9">
    <source>
        <dbReference type="EMBL" id="ADK78221.1"/>
    </source>
</evidence>
<feature type="compositionally biased region" description="Polar residues" evidence="4">
    <location>
        <begin position="240"/>
        <end position="276"/>
    </location>
</feature>
<dbReference type="SUPFAM" id="SSF50182">
    <property type="entry name" value="Sm-like ribonucleoproteins"/>
    <property type="match status" value="1"/>
</dbReference>
<dbReference type="InterPro" id="IPR019050">
    <property type="entry name" value="FDF_dom"/>
</dbReference>
<reference evidence="9" key="1">
    <citation type="journal article" date="2010" name="Genes Dev.">
        <title>A functional genomic screen in planarians identifies novel regulators of germ cell development.</title>
        <authorList>
            <person name="Wang Y."/>
            <person name="Stary J.M."/>
            <person name="Wilhelm J.E."/>
            <person name="Newmark P.A."/>
        </authorList>
    </citation>
    <scope>NUCLEOTIDE SEQUENCE</scope>
    <source>
        <strain evidence="9">CIWsx2</strain>
    </source>
</reference>
<dbReference type="InterPro" id="IPR047575">
    <property type="entry name" value="Sm"/>
</dbReference>
<feature type="domain" description="TFG box profile" evidence="7">
    <location>
        <begin position="410"/>
        <end position="430"/>
    </location>
</feature>
<dbReference type="GO" id="GO:0000932">
    <property type="term" value="C:P-body"/>
    <property type="evidence" value="ECO:0007669"/>
    <property type="project" value="TreeGrafter"/>
</dbReference>
<feature type="domain" description="FFD box profile" evidence="6">
    <location>
        <begin position="385"/>
        <end position="401"/>
    </location>
</feature>
<evidence type="ECO:0000256" key="2">
    <source>
        <dbReference type="PROSITE-ProRule" id="PRU00846"/>
    </source>
</evidence>
<sequence>MNGQAFLGCKISLISRAGIRYEGILYTIDANNSTVALSKVKSFGTEDRYAETPVPPRDEIYEYIIFRGSDIQDLHVCEAPKKHPQIMAQDPAILEITGKPPMATPYSRRRVQFTPRSYQGVDQRDGRDMSYVDDMRSGPYYQGHVDDEVYESWPDRAPSRSYYLRNRAYYPNGSNYSVRNQPVFYPEMQRYNNNRRRSGFNGTGMRNNKVSSVPAPPRRKNATLRRNTRRSSSLNVRSTGQMSNKLNENAQETSRASSGNSRSTNMSGRPDSQNGLESKYDKDYDFESANAEIAKELERLTLEKNSVSTTTLSECQFVNRDIGPSKNKGPTGDSERIENIEINPESQMNGLRNNTELDQTNSTVSNNNEIITNGPIAKDNGDNVINYDRSKSFYDNISSQATDRAKGKMIRAINWRDERKLNVETFGFNIPNNNRQPSRRNATDSNNTINASNSVNRNIHNIVLPNSFYKHDAFRYQMPQNSFYSPYDMHMSSKYYYQPRWFSRRPDYRVPSYIQAWN</sequence>
<feature type="region of interest" description="Disordered" evidence="4">
    <location>
        <begin position="429"/>
        <end position="452"/>
    </location>
</feature>
<evidence type="ECO:0000256" key="3">
    <source>
        <dbReference type="PROSITE-ProRule" id="PRU00869"/>
    </source>
</evidence>
<dbReference type="InterPro" id="IPR025609">
    <property type="entry name" value="Lsm14-like_N"/>
</dbReference>
<dbReference type="PANTHER" id="PTHR13586:SF0">
    <property type="entry name" value="TRAILER HITCH, ISOFORM H"/>
    <property type="match status" value="1"/>
</dbReference>
<feature type="region of interest" description="Disordered" evidence="4">
    <location>
        <begin position="193"/>
        <end position="279"/>
    </location>
</feature>
<feature type="domain" description="DFDF" evidence="5">
    <location>
        <begin position="272"/>
        <end position="308"/>
    </location>
</feature>
<dbReference type="Gene3D" id="2.30.30.100">
    <property type="match status" value="1"/>
</dbReference>
<feature type="short sequence motif" description="FFD box" evidence="2">
    <location>
        <begin position="385"/>
        <end position="401"/>
    </location>
</feature>
<dbReference type="InterPro" id="IPR025768">
    <property type="entry name" value="TFG_box"/>
</dbReference>
<dbReference type="InterPro" id="IPR025761">
    <property type="entry name" value="FFD_box"/>
</dbReference>
<dbReference type="CDD" id="cd01736">
    <property type="entry name" value="LSm14_N"/>
    <property type="match status" value="1"/>
</dbReference>
<proteinExistence type="evidence at transcript level"/>
<dbReference type="InterPro" id="IPR025762">
    <property type="entry name" value="DFDF"/>
</dbReference>
<dbReference type="SMART" id="SM01271">
    <property type="entry name" value="LSM14"/>
    <property type="match status" value="1"/>
</dbReference>
<feature type="short sequence motif" description="TFG box" evidence="3">
    <location>
        <begin position="410"/>
        <end position="430"/>
    </location>
</feature>
<dbReference type="PROSITE" id="PS51513">
    <property type="entry name" value="FFD"/>
    <property type="match status" value="1"/>
</dbReference>
<dbReference type="Pfam" id="PF12701">
    <property type="entry name" value="LSM14"/>
    <property type="match status" value="1"/>
</dbReference>
<dbReference type="PROSITE" id="PS51512">
    <property type="entry name" value="DFDF"/>
    <property type="match status" value="1"/>
</dbReference>
<organism evidence="9">
    <name type="scientific">Schmidtea mediterranea</name>
    <name type="common">Freshwater planarian flatworm</name>
    <dbReference type="NCBI Taxonomy" id="79327"/>
    <lineage>
        <taxon>Eukaryota</taxon>
        <taxon>Metazoa</taxon>
        <taxon>Spiralia</taxon>
        <taxon>Lophotrochozoa</taxon>
        <taxon>Platyhelminthes</taxon>
        <taxon>Rhabditophora</taxon>
        <taxon>Seriata</taxon>
        <taxon>Tricladida</taxon>
        <taxon>Continenticola</taxon>
        <taxon>Geoplanoidea</taxon>
        <taxon>Dugesiidae</taxon>
        <taxon>Schmidtea</taxon>
    </lineage>
</organism>
<feature type="domain" description="Sm" evidence="8">
    <location>
        <begin position="1"/>
        <end position="80"/>
    </location>
</feature>
<evidence type="ECO:0000259" key="6">
    <source>
        <dbReference type="PROSITE" id="PS51513"/>
    </source>
</evidence>